<evidence type="ECO:0000313" key="1">
    <source>
        <dbReference type="EMBL" id="DBA11595.1"/>
    </source>
</evidence>
<name>A0AA48P7L7_9VIRU</name>
<accession>A0AA48P7L7</accession>
<protein>
    <submittedName>
        <fullName evidence="1">ORF55</fullName>
    </submittedName>
</protein>
<dbReference type="EMBL" id="BK063061">
    <property type="protein sequence ID" value="DBA11595.1"/>
    <property type="molecule type" value="Genomic_DNA"/>
</dbReference>
<reference evidence="1" key="2">
    <citation type="submission" date="2023-01" db="EMBL/GenBank/DDBJ databases">
        <authorList>
            <person name="Rosani U."/>
            <person name="Delmont T.O."/>
            <person name="Gaia M."/>
            <person name="Krupovic M."/>
        </authorList>
    </citation>
    <scope>NUCLEOTIDE SEQUENCE</scope>
    <source>
        <strain evidence="1">MalacoHV2/Med/2018 153</strain>
    </source>
</reference>
<sequence length="228" mass="26166">MAVFHKPYYEEIFMHCSLFYCKCINFNTKEGCRLCKDAIEIIKRGTADMIETLYMRKDKFCGFSSASGIGQGEMILSQANAVFTTTPYVKISENTENSLKTISLNRFKKSLLDDFPGIGFDEYFKHSDLPTYCGNYTPLIQNGNQLYSTLKFLYNCSINGPEYALKMGMQEYLQSAFFTFCCKLCCIVSINPLTTWTNDAYFITSDSLISLYSLIISHRDKIKTRHLK</sequence>
<reference evidence="1" key="1">
    <citation type="journal article" date="2023" name="Front. Mar. Sci.">
        <title>Tracing the invertebrate herpesviruses in the global sequence datasets.</title>
        <authorList>
            <person name="Rosani U."/>
            <person name="Gaia M."/>
            <person name="Delmont T.O."/>
            <person name="Krupovic M."/>
        </authorList>
    </citation>
    <scope>NUCLEOTIDE SEQUENCE</scope>
    <source>
        <strain evidence="1">MalacoHV2/Med/2018 153</strain>
    </source>
</reference>
<proteinExistence type="predicted"/>
<organism evidence="1">
    <name type="scientific">Malaco herpesvirus 2</name>
    <dbReference type="NCBI Taxonomy" id="3031798"/>
    <lineage>
        <taxon>Viruses</taxon>
        <taxon>Duplodnaviria</taxon>
        <taxon>Heunggongvirae</taxon>
        <taxon>Peploviricota</taxon>
        <taxon>Herviviricetes</taxon>
        <taxon>Herpesvirales</taxon>
        <taxon>Malacoherpesviridae</taxon>
    </lineage>
</organism>